<dbReference type="Proteomes" id="UP000053958">
    <property type="component" value="Unassembled WGS sequence"/>
</dbReference>
<name>A0A0F4YFH0_RASE3</name>
<comment type="caution">
    <text evidence="3">The sequence shown here is derived from an EMBL/GenBank/DDBJ whole genome shotgun (WGS) entry which is preliminary data.</text>
</comment>
<dbReference type="NCBIfam" id="NF002674">
    <property type="entry name" value="PRK02399.1-2"/>
    <property type="match status" value="1"/>
</dbReference>
<feature type="domain" description="UPF0261" evidence="2">
    <location>
        <begin position="200"/>
        <end position="422"/>
    </location>
</feature>
<evidence type="ECO:0000313" key="3">
    <source>
        <dbReference type="EMBL" id="KKA16890.1"/>
    </source>
</evidence>
<evidence type="ECO:0000259" key="1">
    <source>
        <dbReference type="Pfam" id="PF06792"/>
    </source>
</evidence>
<dbReference type="CDD" id="cd15488">
    <property type="entry name" value="Tm-1-like"/>
    <property type="match status" value="1"/>
</dbReference>
<dbReference type="OrthoDB" id="10264588at2759"/>
<keyword evidence="4" id="KW-1185">Reference proteome</keyword>
<dbReference type="EMBL" id="LASV01000732">
    <property type="protein sequence ID" value="KKA16890.1"/>
    <property type="molecule type" value="Genomic_DNA"/>
</dbReference>
<dbReference type="Pfam" id="PF23189">
    <property type="entry name" value="UPF0261_C"/>
    <property type="match status" value="1"/>
</dbReference>
<accession>A0A0F4YFH0</accession>
<evidence type="ECO:0000313" key="4">
    <source>
        <dbReference type="Proteomes" id="UP000053958"/>
    </source>
</evidence>
<dbReference type="AlphaFoldDB" id="A0A0F4YFH0"/>
<dbReference type="STRING" id="1408163.A0A0F4YFH0"/>
<dbReference type="PIRSF" id="PIRSF033271">
    <property type="entry name" value="UCP033271"/>
    <property type="match status" value="1"/>
</dbReference>
<gene>
    <name evidence="3" type="ORF">T310_9504</name>
</gene>
<organism evidence="3 4">
    <name type="scientific">Rasamsonia emersonii (strain ATCC 16479 / CBS 393.64 / IMI 116815)</name>
    <dbReference type="NCBI Taxonomy" id="1408163"/>
    <lineage>
        <taxon>Eukaryota</taxon>
        <taxon>Fungi</taxon>
        <taxon>Dikarya</taxon>
        <taxon>Ascomycota</taxon>
        <taxon>Pezizomycotina</taxon>
        <taxon>Eurotiomycetes</taxon>
        <taxon>Eurotiomycetidae</taxon>
        <taxon>Eurotiales</taxon>
        <taxon>Trichocomaceae</taxon>
        <taxon>Rasamsonia</taxon>
    </lineage>
</organism>
<dbReference type="InterPro" id="IPR051353">
    <property type="entry name" value="Tobamovirus_resist_UPF0261"/>
</dbReference>
<dbReference type="Gene3D" id="3.40.50.12020">
    <property type="entry name" value="Uncharacterised protein family UPF0261, NN domain"/>
    <property type="match status" value="1"/>
</dbReference>
<dbReference type="InterPro" id="IPR008322">
    <property type="entry name" value="UPF0261"/>
</dbReference>
<dbReference type="Pfam" id="PF06792">
    <property type="entry name" value="UPF0261"/>
    <property type="match status" value="1"/>
</dbReference>
<dbReference type="PANTHER" id="PTHR31862">
    <property type="entry name" value="UPF0261 DOMAIN PROTEIN (AFU_ORTHOLOGUE AFUA_1G10120)"/>
    <property type="match status" value="1"/>
</dbReference>
<sequence length="431" mass="46123">MQSDQQRPQILVLGTCDTKLAETLFLREQIVQNGACRVLLLDIGSTPVQHRDIDVSCADLAAADANADASLSELPRAEYIKHTIARATAYVRDLYVRGQMHGIVAAGGSSGTALATAVMRDALPVGFPKLMVSTMASGNVKPFVEETDITLMYSVVDIAGANTILGQILANAAGAIVGATLAYYSRLNTSQNKNLDAKGKKRVGITMFGVTTPCVDAIRAHLEEKHAHEYEVYVFHATGAGGKAMERLVRERQLDAVLDMTTTEIADELVGGVLSAGPDRLTAAAKAGIPQVISVGACDMVNFGPRETVPATFGNRRLHEHNPAVTLMRTSPEECTRIADFIASKLRAHASRPDLIRVLLPTGGISMISTPGQPFHDPEADSALFVGLEKQLEGSGIEVRRDDRAINDAEFAVLAAESLIELIRRSEANTV</sequence>
<dbReference type="PANTHER" id="PTHR31862:SF1">
    <property type="entry name" value="UPF0261 DOMAIN PROTEIN (AFU_ORTHOLOGUE AFUA_1G10120)"/>
    <property type="match status" value="1"/>
</dbReference>
<dbReference type="GeneID" id="25321437"/>
<dbReference type="RefSeq" id="XP_013323502.1">
    <property type="nucleotide sequence ID" value="XM_013468048.1"/>
</dbReference>
<proteinExistence type="predicted"/>
<reference evidence="3 4" key="1">
    <citation type="submission" date="2015-04" db="EMBL/GenBank/DDBJ databases">
        <authorList>
            <person name="Heijne W.H."/>
            <person name="Fedorova N.D."/>
            <person name="Nierman W.C."/>
            <person name="Vollebregt A.W."/>
            <person name="Zhao Z."/>
            <person name="Wu L."/>
            <person name="Kumar M."/>
            <person name="Stam H."/>
            <person name="van den Berg M.A."/>
            <person name="Pel H.J."/>
        </authorList>
    </citation>
    <scope>NUCLEOTIDE SEQUENCE [LARGE SCALE GENOMIC DNA]</scope>
    <source>
        <strain evidence="3 4">CBS 393.64</strain>
    </source>
</reference>
<protein>
    <submittedName>
        <fullName evidence="3">UPF0261 domain protein</fullName>
    </submittedName>
</protein>
<feature type="domain" description="UPF0261" evidence="1">
    <location>
        <begin position="8"/>
        <end position="183"/>
    </location>
</feature>
<dbReference type="Gene3D" id="3.40.50.12030">
    <property type="entry name" value="Uncharacterised protein family UPF0261, NC domain"/>
    <property type="match status" value="1"/>
</dbReference>
<dbReference type="InterPro" id="IPR056778">
    <property type="entry name" value="UPF0261_C"/>
</dbReference>
<evidence type="ECO:0000259" key="2">
    <source>
        <dbReference type="Pfam" id="PF23189"/>
    </source>
</evidence>
<dbReference type="InterPro" id="IPR044122">
    <property type="entry name" value="UPF0261_N"/>
</dbReference>